<dbReference type="STRING" id="1618484.UR56_C0003G0045"/>
<dbReference type="Pfam" id="PF00005">
    <property type="entry name" value="ABC_tran"/>
    <property type="match status" value="1"/>
</dbReference>
<dbReference type="InterPro" id="IPR003593">
    <property type="entry name" value="AAA+_ATPase"/>
</dbReference>
<keyword evidence="3" id="KW-0067">ATP-binding</keyword>
<proteinExistence type="predicted"/>
<keyword evidence="2" id="KW-0547">Nucleotide-binding</keyword>
<evidence type="ECO:0000256" key="1">
    <source>
        <dbReference type="ARBA" id="ARBA00022448"/>
    </source>
</evidence>
<evidence type="ECO:0000256" key="3">
    <source>
        <dbReference type="ARBA" id="ARBA00022840"/>
    </source>
</evidence>
<dbReference type="GO" id="GO:0005524">
    <property type="term" value="F:ATP binding"/>
    <property type="evidence" value="ECO:0007669"/>
    <property type="project" value="UniProtKB-KW"/>
</dbReference>
<protein>
    <submittedName>
        <fullName evidence="5">ABC transporter related protein</fullName>
    </submittedName>
</protein>
<accession>A0A0G0B0G4</accession>
<reference evidence="5 6" key="1">
    <citation type="journal article" date="2015" name="Nature">
        <title>rRNA introns, odd ribosomes, and small enigmatic genomes across a large radiation of phyla.</title>
        <authorList>
            <person name="Brown C.T."/>
            <person name="Hug L.A."/>
            <person name="Thomas B.C."/>
            <person name="Sharon I."/>
            <person name="Castelle C.J."/>
            <person name="Singh A."/>
            <person name="Wilkins M.J."/>
            <person name="Williams K.H."/>
            <person name="Banfield J.F."/>
        </authorList>
    </citation>
    <scope>NUCLEOTIDE SEQUENCE [LARGE SCALE GENOMIC DNA]</scope>
</reference>
<evidence type="ECO:0000259" key="4">
    <source>
        <dbReference type="PROSITE" id="PS50893"/>
    </source>
</evidence>
<sequence>MSAPKLIIKNLSKNYLLSNKKTVTALKNFNLKVFPGEFVSIIGPSGCGKTTLFNIIAGVEEQTFGTISLDGNIENSRQGKFGYMFQNPLLLPWRTIKENLILGLDIKKVSKEIAFKKAFSLLKEFNLEKYEDQYPSVLSGGMKQKVSLLRTLLFNDSFLLLDEPFGALDQITRQSLQLWLKQVLKKFMTTTLFITHDIREAKLLSDRIIKL</sequence>
<name>A0A0G0B0G4_9BACT</name>
<feature type="domain" description="ABC transporter" evidence="4">
    <location>
        <begin position="6"/>
        <end position="211"/>
    </location>
</feature>
<dbReference type="InterPro" id="IPR027417">
    <property type="entry name" value="P-loop_NTPase"/>
</dbReference>
<dbReference type="Gene3D" id="3.40.50.300">
    <property type="entry name" value="P-loop containing nucleotide triphosphate hydrolases"/>
    <property type="match status" value="1"/>
</dbReference>
<dbReference type="InterPro" id="IPR003439">
    <property type="entry name" value="ABC_transporter-like_ATP-bd"/>
</dbReference>
<dbReference type="InterPro" id="IPR017871">
    <property type="entry name" value="ABC_transporter-like_CS"/>
</dbReference>
<evidence type="ECO:0000313" key="5">
    <source>
        <dbReference type="EMBL" id="KKP62938.1"/>
    </source>
</evidence>
<evidence type="ECO:0000256" key="2">
    <source>
        <dbReference type="ARBA" id="ARBA00022741"/>
    </source>
</evidence>
<dbReference type="PROSITE" id="PS50893">
    <property type="entry name" value="ABC_TRANSPORTER_2"/>
    <property type="match status" value="1"/>
</dbReference>
<keyword evidence="1" id="KW-0813">Transport</keyword>
<dbReference type="SMART" id="SM00382">
    <property type="entry name" value="AAA"/>
    <property type="match status" value="1"/>
</dbReference>
<dbReference type="Proteomes" id="UP000034004">
    <property type="component" value="Unassembled WGS sequence"/>
</dbReference>
<gene>
    <name evidence="5" type="ORF">UR56_C0003G0045</name>
</gene>
<dbReference type="PANTHER" id="PTHR42781:SF8">
    <property type="entry name" value="BICARBONATE TRANSPORT ATP-BINDING PROTEIN CMPC"/>
    <property type="match status" value="1"/>
</dbReference>
<dbReference type="PANTHER" id="PTHR42781">
    <property type="entry name" value="SPERMIDINE/PUTRESCINE IMPORT ATP-BINDING PROTEIN POTA"/>
    <property type="match status" value="1"/>
</dbReference>
<dbReference type="PROSITE" id="PS00211">
    <property type="entry name" value="ABC_TRANSPORTER_1"/>
    <property type="match status" value="1"/>
</dbReference>
<dbReference type="SUPFAM" id="SSF52540">
    <property type="entry name" value="P-loop containing nucleoside triphosphate hydrolases"/>
    <property type="match status" value="1"/>
</dbReference>
<organism evidence="5 6">
    <name type="scientific">Candidatus Roizmanbacteria bacterium GW2011_GWC2_34_23</name>
    <dbReference type="NCBI Taxonomy" id="1618484"/>
    <lineage>
        <taxon>Bacteria</taxon>
        <taxon>Candidatus Roizmaniibacteriota</taxon>
    </lineage>
</organism>
<dbReference type="GO" id="GO:0016887">
    <property type="term" value="F:ATP hydrolysis activity"/>
    <property type="evidence" value="ECO:0007669"/>
    <property type="project" value="InterPro"/>
</dbReference>
<dbReference type="AlphaFoldDB" id="A0A0G0B0G4"/>
<dbReference type="EMBL" id="LBPR01000003">
    <property type="protein sequence ID" value="KKP62938.1"/>
    <property type="molecule type" value="Genomic_DNA"/>
</dbReference>
<dbReference type="InterPro" id="IPR050093">
    <property type="entry name" value="ABC_SmlMolc_Importer"/>
</dbReference>
<comment type="caution">
    <text evidence="5">The sequence shown here is derived from an EMBL/GenBank/DDBJ whole genome shotgun (WGS) entry which is preliminary data.</text>
</comment>
<evidence type="ECO:0000313" key="6">
    <source>
        <dbReference type="Proteomes" id="UP000034004"/>
    </source>
</evidence>